<evidence type="ECO:0000313" key="4">
    <source>
        <dbReference type="EMBL" id="QIW95792.1"/>
    </source>
</evidence>
<dbReference type="SUPFAM" id="SSF53187">
    <property type="entry name" value="Zn-dependent exopeptidases"/>
    <property type="match status" value="1"/>
</dbReference>
<protein>
    <recommendedName>
        <fullName evidence="2">Peptidase M20 domain-containing protein 2</fullName>
    </recommendedName>
</protein>
<evidence type="ECO:0000256" key="1">
    <source>
        <dbReference type="ARBA" id="ARBA00006247"/>
    </source>
</evidence>
<keyword evidence="5" id="KW-1185">Reference proteome</keyword>
<name>A0A6H0XM49_9PEZI</name>
<dbReference type="PANTHER" id="PTHR30575">
    <property type="entry name" value="PEPTIDASE M20"/>
    <property type="match status" value="1"/>
</dbReference>
<dbReference type="Proteomes" id="UP000503462">
    <property type="component" value="Chromosome 1"/>
</dbReference>
<dbReference type="PANTHER" id="PTHR30575:SF4">
    <property type="entry name" value="PEPTIDASE M20 DOMAIN-CONTAINING PROTEIN 2"/>
    <property type="match status" value="1"/>
</dbReference>
<dbReference type="AlphaFoldDB" id="A0A6H0XM49"/>
<sequence length="406" mass="43341">MDTSMLSRIGRHIESISDDLRAISLDIHAHPELKFKERHAHHLLTTYLRQQSGWQVTSPAYGMDTAFVASFEGRSSGATVSFNAEYDALPGIGHACGHNLIAVVSLAAALAAAKIVHDDGLPGRVMIFGTPGEEGGGGKIKLLKAGAYQDVDVSMISHPGVTPDAALVHTAAYAEIHVEYFGKAAHAAAAPWEGVNALDALILTINNISASRQQNQPGDIIQYKITNGGEKPNIIHAYASGQFVLRAPSLERLSRLMDKFLACVEGAAMATAAKYRTVEGLGYLDHVSNQALGIRYGQHFGALGGHIDGPAITQASTDQGDISHAMPSISPFFWIRSETEDGAQLGGPHTPDFEKAARTTEAHELALRVAKALAATAVDVLSSSDLLKEVKREFQDMKRIGITARP</sequence>
<dbReference type="FunFam" id="3.30.70.360:FF:000004">
    <property type="entry name" value="Peptidase M20 domain-containing protein 2"/>
    <property type="match status" value="1"/>
</dbReference>
<dbReference type="PIRSF" id="PIRSF037226">
    <property type="entry name" value="Amidohydrolase_ACY1L2_prd"/>
    <property type="match status" value="1"/>
</dbReference>
<gene>
    <name evidence="4" type="ORF">AMS68_001310</name>
</gene>
<accession>A0A6H0XM49</accession>
<dbReference type="InterPro" id="IPR017439">
    <property type="entry name" value="Amidohydrolase"/>
</dbReference>
<dbReference type="InterPro" id="IPR011650">
    <property type="entry name" value="Peptidase_M20_dimer"/>
</dbReference>
<evidence type="ECO:0000256" key="2">
    <source>
        <dbReference type="PIRNR" id="PIRNR037226"/>
    </source>
</evidence>
<dbReference type="Gene3D" id="3.40.630.10">
    <property type="entry name" value="Zn peptidases"/>
    <property type="match status" value="1"/>
</dbReference>
<evidence type="ECO:0000259" key="3">
    <source>
        <dbReference type="Pfam" id="PF07687"/>
    </source>
</evidence>
<dbReference type="SUPFAM" id="SSF55031">
    <property type="entry name" value="Bacterial exopeptidase dimerisation domain"/>
    <property type="match status" value="1"/>
</dbReference>
<dbReference type="Pfam" id="PF01546">
    <property type="entry name" value="Peptidase_M20"/>
    <property type="match status" value="1"/>
</dbReference>
<evidence type="ECO:0000313" key="5">
    <source>
        <dbReference type="Proteomes" id="UP000503462"/>
    </source>
</evidence>
<organism evidence="4 5">
    <name type="scientific">Peltaster fructicola</name>
    <dbReference type="NCBI Taxonomy" id="286661"/>
    <lineage>
        <taxon>Eukaryota</taxon>
        <taxon>Fungi</taxon>
        <taxon>Dikarya</taxon>
        <taxon>Ascomycota</taxon>
        <taxon>Pezizomycotina</taxon>
        <taxon>Dothideomycetes</taxon>
        <taxon>Dothideomycetes incertae sedis</taxon>
        <taxon>Peltaster</taxon>
    </lineage>
</organism>
<reference evidence="4 5" key="1">
    <citation type="journal article" date="2016" name="Sci. Rep.">
        <title>Peltaster fructicola genome reveals evolution from an invasive phytopathogen to an ectophytic parasite.</title>
        <authorList>
            <person name="Xu C."/>
            <person name="Chen H."/>
            <person name="Gleason M.L."/>
            <person name="Xu J.R."/>
            <person name="Liu H."/>
            <person name="Zhang R."/>
            <person name="Sun G."/>
        </authorList>
    </citation>
    <scope>NUCLEOTIDE SEQUENCE [LARGE SCALE GENOMIC DNA]</scope>
    <source>
        <strain evidence="4 5">LNHT1506</strain>
    </source>
</reference>
<dbReference type="EMBL" id="CP051139">
    <property type="protein sequence ID" value="QIW95792.1"/>
    <property type="molecule type" value="Genomic_DNA"/>
</dbReference>
<comment type="similarity">
    <text evidence="1 2">Belongs to the peptidase M20A family.</text>
</comment>
<dbReference type="InterPro" id="IPR052030">
    <property type="entry name" value="Peptidase_M20/M20A_hydrolases"/>
</dbReference>
<proteinExistence type="inferred from homology"/>
<dbReference type="GO" id="GO:0016805">
    <property type="term" value="F:dipeptidase activity"/>
    <property type="evidence" value="ECO:0007669"/>
    <property type="project" value="InterPro"/>
</dbReference>
<dbReference type="InterPro" id="IPR017144">
    <property type="entry name" value="Xaa-Arg_dipeptidase"/>
</dbReference>
<dbReference type="Pfam" id="PF07687">
    <property type="entry name" value="M20_dimer"/>
    <property type="match status" value="1"/>
</dbReference>
<dbReference type="NCBIfam" id="TIGR01891">
    <property type="entry name" value="amidohydrolases"/>
    <property type="match status" value="1"/>
</dbReference>
<dbReference type="Gene3D" id="3.30.70.360">
    <property type="match status" value="1"/>
</dbReference>
<feature type="domain" description="Peptidase M20 dimerisation" evidence="3">
    <location>
        <begin position="173"/>
        <end position="265"/>
    </location>
</feature>
<dbReference type="InterPro" id="IPR036264">
    <property type="entry name" value="Bact_exopeptidase_dim_dom"/>
</dbReference>
<dbReference type="InterPro" id="IPR002933">
    <property type="entry name" value="Peptidase_M20"/>
</dbReference>
<dbReference type="OrthoDB" id="6119954at2759"/>